<dbReference type="GO" id="GO:0006508">
    <property type="term" value="P:proteolysis"/>
    <property type="evidence" value="ECO:0007669"/>
    <property type="project" value="UniProtKB-KW"/>
</dbReference>
<dbReference type="PANTHER" id="PTHR32481">
    <property type="entry name" value="AMINOPEPTIDASE"/>
    <property type="match status" value="1"/>
</dbReference>
<reference evidence="9 10" key="1">
    <citation type="journal article" date="2011" name="J. Bacteriol.">
        <title>Draft genome sequence of the anoxygenic filamentous phototrophic bacterium Oscillochloris trichoides subsp. DG-6.</title>
        <authorList>
            <person name="Kuznetsov B.B."/>
            <person name="Ivanovsky R.N."/>
            <person name="Keppen O.I."/>
            <person name="Sukhacheva M.V."/>
            <person name="Bumazhkin B.K."/>
            <person name="Patutina E.O."/>
            <person name="Beletsky A.V."/>
            <person name="Mardanov A.V."/>
            <person name="Baslerov R.V."/>
            <person name="Panteleeva A.N."/>
            <person name="Kolganova T.V."/>
            <person name="Ravin N.V."/>
            <person name="Skryabin K.G."/>
        </authorList>
    </citation>
    <scope>NUCLEOTIDE SEQUENCE [LARGE SCALE GENOMIC DNA]</scope>
    <source>
        <strain evidence="9 10">DG-6</strain>
    </source>
</reference>
<dbReference type="EMBL" id="ADVR01000119">
    <property type="protein sequence ID" value="EFO79273.1"/>
    <property type="molecule type" value="Genomic_DNA"/>
</dbReference>
<dbReference type="InterPro" id="IPR008007">
    <property type="entry name" value="Peptidase_M42"/>
</dbReference>
<dbReference type="GO" id="GO:0046872">
    <property type="term" value="F:metal ion binding"/>
    <property type="evidence" value="ECO:0007669"/>
    <property type="project" value="UniProtKB-UniRule"/>
</dbReference>
<feature type="binding site" evidence="8">
    <location>
        <position position="178"/>
    </location>
    <ligand>
        <name>Zn(2+)</name>
        <dbReference type="ChEBI" id="CHEBI:29105"/>
        <label>2</label>
    </ligand>
</feature>
<name>E1IHQ3_9CHLR</name>
<evidence type="ECO:0000256" key="5">
    <source>
        <dbReference type="ARBA" id="ARBA00022801"/>
    </source>
</evidence>
<protein>
    <submittedName>
        <fullName evidence="9">Peptidase M42 family protein</fullName>
    </submittedName>
</protein>
<evidence type="ECO:0000256" key="2">
    <source>
        <dbReference type="ARBA" id="ARBA00022438"/>
    </source>
</evidence>
<feature type="binding site" evidence="8">
    <location>
        <position position="233"/>
    </location>
    <ligand>
        <name>Zn(2+)</name>
        <dbReference type="ChEBI" id="CHEBI:29105"/>
        <label>1</label>
    </ligand>
</feature>
<comment type="caution">
    <text evidence="9">The sequence shown here is derived from an EMBL/GenBank/DDBJ whole genome shotgun (WGS) entry which is preliminary data.</text>
</comment>
<evidence type="ECO:0000313" key="10">
    <source>
        <dbReference type="Proteomes" id="UP000054010"/>
    </source>
</evidence>
<dbReference type="GO" id="GO:0004177">
    <property type="term" value="F:aminopeptidase activity"/>
    <property type="evidence" value="ECO:0007669"/>
    <property type="project" value="UniProtKB-UniRule"/>
</dbReference>
<dbReference type="Gene3D" id="3.40.630.10">
    <property type="entry name" value="Zn peptidases"/>
    <property type="match status" value="1"/>
</dbReference>
<feature type="binding site" evidence="8">
    <location>
        <position position="66"/>
    </location>
    <ligand>
        <name>Zn(2+)</name>
        <dbReference type="ChEBI" id="CHEBI:29105"/>
        <label>1</label>
    </ligand>
</feature>
<evidence type="ECO:0000256" key="4">
    <source>
        <dbReference type="ARBA" id="ARBA00022723"/>
    </source>
</evidence>
<dbReference type="SUPFAM" id="SSF53187">
    <property type="entry name" value="Zn-dependent exopeptidases"/>
    <property type="match status" value="1"/>
</dbReference>
<keyword evidence="2" id="KW-0031">Aminopeptidase</keyword>
<gene>
    <name evidence="9" type="ORF">OSCT_2854</name>
</gene>
<comment type="similarity">
    <text evidence="1 6">Belongs to the peptidase M42 family.</text>
</comment>
<dbReference type="AlphaFoldDB" id="E1IHQ3"/>
<evidence type="ECO:0000256" key="8">
    <source>
        <dbReference type="PIRSR" id="PIRSR001123-2"/>
    </source>
</evidence>
<organism evidence="9 10">
    <name type="scientific">Oscillochloris trichoides DG-6</name>
    <dbReference type="NCBI Taxonomy" id="765420"/>
    <lineage>
        <taxon>Bacteria</taxon>
        <taxon>Bacillati</taxon>
        <taxon>Chloroflexota</taxon>
        <taxon>Chloroflexia</taxon>
        <taxon>Chloroflexales</taxon>
        <taxon>Chloroflexineae</taxon>
        <taxon>Oscillochloridaceae</taxon>
        <taxon>Oscillochloris</taxon>
    </lineage>
</organism>
<dbReference type="CDD" id="cd05656">
    <property type="entry name" value="M42_Frv"/>
    <property type="match status" value="1"/>
</dbReference>
<dbReference type="Pfam" id="PF05343">
    <property type="entry name" value="Peptidase_M42"/>
    <property type="match status" value="1"/>
</dbReference>
<keyword evidence="10" id="KW-1185">Reference proteome</keyword>
<evidence type="ECO:0000256" key="6">
    <source>
        <dbReference type="PIRNR" id="PIRNR001123"/>
    </source>
</evidence>
<dbReference type="eggNOG" id="COG1363">
    <property type="taxonomic scope" value="Bacteria"/>
</dbReference>
<feature type="active site" description="Proton acceptor" evidence="7">
    <location>
        <position position="210"/>
    </location>
</feature>
<evidence type="ECO:0000256" key="3">
    <source>
        <dbReference type="ARBA" id="ARBA00022670"/>
    </source>
</evidence>
<keyword evidence="4 8" id="KW-0479">Metal-binding</keyword>
<dbReference type="PIRSF" id="PIRSF001123">
    <property type="entry name" value="PepA_GA"/>
    <property type="match status" value="1"/>
</dbReference>
<dbReference type="STRING" id="765420.OSCT_2854"/>
<dbReference type="PANTHER" id="PTHR32481:SF20">
    <property type="entry name" value="AMINOPEPTIDASE YSDC"/>
    <property type="match status" value="1"/>
</dbReference>
<feature type="binding site" evidence="8">
    <location>
        <position position="211"/>
    </location>
    <ligand>
        <name>Zn(2+)</name>
        <dbReference type="ChEBI" id="CHEBI:29105"/>
        <label>2</label>
    </ligand>
</feature>
<feature type="binding site" evidence="8">
    <location>
        <position position="178"/>
    </location>
    <ligand>
        <name>Zn(2+)</name>
        <dbReference type="ChEBI" id="CHEBI:29105"/>
        <label>1</label>
    </ligand>
</feature>
<proteinExistence type="inferred from homology"/>
<keyword evidence="5" id="KW-0378">Hydrolase</keyword>
<comment type="cofactor">
    <cofactor evidence="8">
        <name>a divalent metal cation</name>
        <dbReference type="ChEBI" id="CHEBI:60240"/>
    </cofactor>
    <text evidence="8">Binds 2 divalent metal cations per subunit.</text>
</comment>
<dbReference type="SUPFAM" id="SSF101821">
    <property type="entry name" value="Aminopeptidase/glucanase lid domain"/>
    <property type="match status" value="1"/>
</dbReference>
<dbReference type="OrthoDB" id="9772053at2"/>
<dbReference type="HOGENOM" id="CLU_047249_1_0_0"/>
<feature type="binding site" evidence="8">
    <location>
        <position position="320"/>
    </location>
    <ligand>
        <name>Zn(2+)</name>
        <dbReference type="ChEBI" id="CHEBI:29105"/>
        <label>2</label>
    </ligand>
</feature>
<evidence type="ECO:0000313" key="9">
    <source>
        <dbReference type="EMBL" id="EFO79273.1"/>
    </source>
</evidence>
<dbReference type="Gene3D" id="2.40.30.40">
    <property type="entry name" value="Peptidase M42, domain 2"/>
    <property type="match status" value="1"/>
</dbReference>
<sequence length="355" mass="38101">MQESHPRLGFLKRLLSTPGPSGDEAAPARLWREEARSFADTVYADVSGNSYALIDGAGPRILLVGHIDEIGLMVSYIDESGYLFFAPIGGWDSQVLVGQRVRLLGHAGEVIGVIGKKPIHLLKSDERTKVTTVEQMWIDIGATSREEAQERVRIGCVGVLDAPLYELPNQRIVSRSLDNRIGAFTVLEALRLLSQDRPAASVAAVASTQEEITFAGASTAAFSFDPQVAIVVDVTFATDHPQSDKQQHGDVKLGGGPVLARGSANSPLVYERLLQVAAQEGIPYALQIAPRYTGTDADAIHNVRGGVATGVVSIPNRYMHSPNEMIAIADVDAAARLIAAFVRSVRSAEEFIPAL</sequence>
<accession>E1IHQ3</accession>
<dbReference type="InterPro" id="IPR023367">
    <property type="entry name" value="Peptidase_M42_dom2"/>
</dbReference>
<evidence type="ECO:0000256" key="7">
    <source>
        <dbReference type="PIRSR" id="PIRSR001123-1"/>
    </source>
</evidence>
<dbReference type="InterPro" id="IPR051464">
    <property type="entry name" value="Peptidase_M42_aminopept"/>
</dbReference>
<evidence type="ECO:0000256" key="1">
    <source>
        <dbReference type="ARBA" id="ARBA00006272"/>
    </source>
</evidence>
<keyword evidence="3" id="KW-0645">Protease</keyword>
<dbReference type="Proteomes" id="UP000054010">
    <property type="component" value="Unassembled WGS sequence"/>
</dbReference>